<dbReference type="RefSeq" id="WP_008841024.1">
    <property type="nucleotide sequence ID" value="NZ_CP050079.1"/>
</dbReference>
<dbReference type="InterPro" id="IPR036264">
    <property type="entry name" value="Bact_exopeptidase_dim_dom"/>
</dbReference>
<comment type="similarity">
    <text evidence="1">Belongs to the peptidase M20 family.</text>
</comment>
<evidence type="ECO:0000259" key="5">
    <source>
        <dbReference type="Pfam" id="PF07687"/>
    </source>
</evidence>
<dbReference type="GO" id="GO:0016813">
    <property type="term" value="F:hydrolase activity, acting on carbon-nitrogen (but not peptide) bonds, in linear amidines"/>
    <property type="evidence" value="ECO:0007669"/>
    <property type="project" value="InterPro"/>
</dbReference>
<dbReference type="PIRSF" id="PIRSF001235">
    <property type="entry name" value="Amidase_carbamoylase"/>
    <property type="match status" value="1"/>
</dbReference>
<evidence type="ECO:0000256" key="1">
    <source>
        <dbReference type="ARBA" id="ARBA00006153"/>
    </source>
</evidence>
<feature type="binding site" evidence="4">
    <location>
        <position position="211"/>
    </location>
    <ligand>
        <name>allantoate</name>
        <dbReference type="ChEBI" id="CHEBI:17536"/>
    </ligand>
</feature>
<feature type="binding site" evidence="4">
    <location>
        <position position="284"/>
    </location>
    <ligand>
        <name>allantoate</name>
        <dbReference type="ChEBI" id="CHEBI:17536"/>
    </ligand>
</feature>
<dbReference type="Gene3D" id="3.40.630.10">
    <property type="entry name" value="Zn peptidases"/>
    <property type="match status" value="1"/>
</dbReference>
<feature type="binding site" evidence="3">
    <location>
        <position position="77"/>
    </location>
    <ligand>
        <name>Zn(2+)</name>
        <dbReference type="ChEBI" id="CHEBI:29105"/>
        <label>1</label>
    </ligand>
</feature>
<name>A0AAW8YEP7_PEDAC</name>
<comment type="caution">
    <text evidence="6">The sequence shown here is derived from an EMBL/GenBank/DDBJ whole genome shotgun (WGS) entry which is preliminary data.</text>
</comment>
<dbReference type="SUPFAM" id="SSF55031">
    <property type="entry name" value="Bacterial exopeptidase dimerisation domain"/>
    <property type="match status" value="1"/>
</dbReference>
<protein>
    <submittedName>
        <fullName evidence="6">M20 family metallo-hydrolase</fullName>
    </submittedName>
</protein>
<evidence type="ECO:0000256" key="4">
    <source>
        <dbReference type="PIRSR" id="PIRSR001235-2"/>
    </source>
</evidence>
<dbReference type="GO" id="GO:0046872">
    <property type="term" value="F:metal ion binding"/>
    <property type="evidence" value="ECO:0007669"/>
    <property type="project" value="UniProtKB-KW"/>
</dbReference>
<dbReference type="Gene3D" id="3.30.70.360">
    <property type="match status" value="1"/>
</dbReference>
<dbReference type="Pfam" id="PF01546">
    <property type="entry name" value="Peptidase_M20"/>
    <property type="match status" value="1"/>
</dbReference>
<dbReference type="AlphaFoldDB" id="A0AAW8YEP7"/>
<accession>A0AAW8YEP7</accession>
<feature type="binding site" evidence="3">
    <location>
        <position position="88"/>
    </location>
    <ligand>
        <name>Zn(2+)</name>
        <dbReference type="ChEBI" id="CHEBI:29105"/>
        <label>1</label>
    </ligand>
</feature>
<proteinExistence type="inferred from homology"/>
<dbReference type="PANTHER" id="PTHR32494">
    <property type="entry name" value="ALLANTOATE DEIMINASE-RELATED"/>
    <property type="match status" value="1"/>
</dbReference>
<organism evidence="6 7">
    <name type="scientific">Pediococcus acidilactici</name>
    <dbReference type="NCBI Taxonomy" id="1254"/>
    <lineage>
        <taxon>Bacteria</taxon>
        <taxon>Bacillati</taxon>
        <taxon>Bacillota</taxon>
        <taxon>Bacilli</taxon>
        <taxon>Lactobacillales</taxon>
        <taxon>Lactobacillaceae</taxon>
        <taxon>Pediococcus</taxon>
        <taxon>Pediococcus acidilactici group</taxon>
    </lineage>
</organism>
<feature type="binding site" evidence="4">
    <location>
        <position position="271"/>
    </location>
    <ligand>
        <name>allantoate</name>
        <dbReference type="ChEBI" id="CHEBI:17536"/>
    </ligand>
</feature>
<reference evidence="6" key="1">
    <citation type="journal article" date="2023" name="PeerJ">
        <title>Selection and evaluation of lactic acid bacteria from chicken feces in Thailand as potential probiotics.</title>
        <authorList>
            <person name="Khurajog B."/>
            <person name="Disastra Y."/>
            <person name="Lawwyne L.D."/>
            <person name="Sirichokchatchawan W."/>
            <person name="Niyomtham W."/>
            <person name="Yindee J."/>
            <person name="Hampson D.J."/>
            <person name="Prapasarakul N."/>
        </authorList>
    </citation>
    <scope>NUCLEOTIDE SEQUENCE</scope>
    <source>
        <strain evidence="6">BF9</strain>
    </source>
</reference>
<dbReference type="InterPro" id="IPR010158">
    <property type="entry name" value="Amidase_Cbmase"/>
</dbReference>
<dbReference type="CDD" id="cd03884">
    <property type="entry name" value="M20_bAS"/>
    <property type="match status" value="1"/>
</dbReference>
<keyword evidence="2" id="KW-0378">Hydrolase</keyword>
<evidence type="ECO:0000313" key="6">
    <source>
        <dbReference type="EMBL" id="MDV2620470.1"/>
    </source>
</evidence>
<keyword evidence="3" id="KW-0479">Metal-binding</keyword>
<feature type="binding site" evidence="3">
    <location>
        <position position="186"/>
    </location>
    <ligand>
        <name>Zn(2+)</name>
        <dbReference type="ChEBI" id="CHEBI:29105"/>
        <label>1</label>
    </ligand>
</feature>
<evidence type="ECO:0000313" key="7">
    <source>
        <dbReference type="Proteomes" id="UP001280897"/>
    </source>
</evidence>
<dbReference type="SUPFAM" id="SSF53187">
    <property type="entry name" value="Zn-dependent exopeptidases"/>
    <property type="match status" value="1"/>
</dbReference>
<dbReference type="PANTHER" id="PTHR32494:SF5">
    <property type="entry name" value="ALLANTOATE AMIDOHYDROLASE"/>
    <property type="match status" value="1"/>
</dbReference>
<feature type="binding site" evidence="3">
    <location>
        <position position="377"/>
    </location>
    <ligand>
        <name>Zn(2+)</name>
        <dbReference type="ChEBI" id="CHEBI:29105"/>
        <label>2</label>
    </ligand>
</feature>
<evidence type="ECO:0000256" key="2">
    <source>
        <dbReference type="ARBA" id="ARBA00022801"/>
    </source>
</evidence>
<dbReference type="NCBIfam" id="TIGR01879">
    <property type="entry name" value="hydantase"/>
    <property type="match status" value="1"/>
</dbReference>
<comment type="cofactor">
    <cofactor evidence="3">
        <name>Zn(2+)</name>
        <dbReference type="ChEBI" id="CHEBI:29105"/>
    </cofactor>
    <text evidence="3">Binds 2 Zn(2+) ions per subunit.</text>
</comment>
<dbReference type="GeneID" id="57365966"/>
<dbReference type="Pfam" id="PF07687">
    <property type="entry name" value="M20_dimer"/>
    <property type="match status" value="1"/>
</dbReference>
<feature type="binding site" evidence="3">
    <location>
        <position position="123"/>
    </location>
    <ligand>
        <name>Zn(2+)</name>
        <dbReference type="ChEBI" id="CHEBI:29105"/>
        <label>2</label>
    </ligand>
</feature>
<keyword evidence="3" id="KW-0862">Zinc</keyword>
<gene>
    <name evidence="6" type="ORF">R0G89_01805</name>
</gene>
<sequence>MKDIPDLNDQLQLIAHASPTFPKQNRLVYSPAWTTAQQQLIQWALAGGLTVSVDDYGNVYADLVGKDDAKIVATGSHIDTVKDGGIFDGLYGVLAGINALIKLKQRYGQPQLSLRAISFSEEEGSRFPTTFSGSRYYVQKARLNNLVDANGIDFNEARQNAVQSLLALPQVNHQQPALPATFTELHIEQGPILEATHRQIGLVNRIVGQRRLLFTLIGKANHAGTTPPKFRHDAFQAALELINQFNQFATKLGPDFRFTIGHFVTFPNVANVIPGEVQFSVDFRHPNEERLKYFDRLLHKAAAQRTDSGIKLKIDYSSKTKPVKLASNLLRLNQTVAHHLNYSTMILASGAGHDSQIMGSSVPTAMIFVPSKAGISHTFTECTDQADLEAGFHVLTESLYQQAYLN</sequence>
<reference evidence="6" key="2">
    <citation type="submission" date="2023-10" db="EMBL/GenBank/DDBJ databases">
        <authorList>
            <person name="Khurajog B."/>
        </authorList>
    </citation>
    <scope>NUCLEOTIDE SEQUENCE</scope>
    <source>
        <strain evidence="6">BF9</strain>
    </source>
</reference>
<dbReference type="InterPro" id="IPR011650">
    <property type="entry name" value="Peptidase_M20_dimer"/>
</dbReference>
<evidence type="ECO:0000256" key="3">
    <source>
        <dbReference type="PIRSR" id="PIRSR001235-1"/>
    </source>
</evidence>
<dbReference type="EMBL" id="JAWJAV010000001">
    <property type="protein sequence ID" value="MDV2620470.1"/>
    <property type="molecule type" value="Genomic_DNA"/>
</dbReference>
<feature type="domain" description="Peptidase M20 dimerisation" evidence="5">
    <location>
        <begin position="214"/>
        <end position="305"/>
    </location>
</feature>
<dbReference type="Proteomes" id="UP001280897">
    <property type="component" value="Unassembled WGS sequence"/>
</dbReference>
<feature type="binding site" evidence="3">
    <location>
        <position position="88"/>
    </location>
    <ligand>
        <name>Zn(2+)</name>
        <dbReference type="ChEBI" id="CHEBI:29105"/>
        <label>2</label>
    </ligand>
</feature>
<dbReference type="InterPro" id="IPR002933">
    <property type="entry name" value="Peptidase_M20"/>
</dbReference>